<dbReference type="Pfam" id="PF17900">
    <property type="entry name" value="Peptidase_M1_N"/>
    <property type="match status" value="1"/>
</dbReference>
<dbReference type="Gene3D" id="2.60.40.1730">
    <property type="entry name" value="tricorn interacting facor f3 domain"/>
    <property type="match status" value="1"/>
</dbReference>
<keyword evidence="8 10" id="KW-0482">Metalloprotease</keyword>
<feature type="region of interest" description="Disordered" evidence="11">
    <location>
        <begin position="61"/>
        <end position="88"/>
    </location>
</feature>
<keyword evidence="10" id="KW-0812">Transmembrane</keyword>
<feature type="transmembrane region" description="Helical" evidence="10">
    <location>
        <begin position="21"/>
        <end position="46"/>
    </location>
</feature>
<keyword evidence="10" id="KW-0472">Membrane</keyword>
<keyword evidence="10" id="KW-0031">Aminopeptidase</keyword>
<reference evidence="16" key="1">
    <citation type="submission" date="2025-08" db="UniProtKB">
        <authorList>
            <consortium name="RefSeq"/>
        </authorList>
    </citation>
    <scope>IDENTIFICATION</scope>
    <source>
        <tissue evidence="16">Whole Larva</tissue>
    </source>
</reference>
<evidence type="ECO:0000313" key="16">
    <source>
        <dbReference type="RefSeq" id="XP_017772734.1"/>
    </source>
</evidence>
<keyword evidence="9" id="KW-0449">Lipoprotein</keyword>
<feature type="domain" description="ERAP1-like C-terminal" evidence="13">
    <location>
        <begin position="614"/>
        <end position="933"/>
    </location>
</feature>
<evidence type="ECO:0000256" key="3">
    <source>
        <dbReference type="ARBA" id="ARBA00022622"/>
    </source>
</evidence>
<dbReference type="PANTHER" id="PTHR11533">
    <property type="entry name" value="PROTEASE M1 ZINC METALLOPROTEASE"/>
    <property type="match status" value="1"/>
</dbReference>
<dbReference type="InterPro" id="IPR027268">
    <property type="entry name" value="Peptidase_M4/M1_CTD_sf"/>
</dbReference>
<sequence>MPQIFEIFTMDSGSKKKRIHLSYRCIVLLVLLFVVCNLATGLLVYYNSVDSPKRDTQIVQLETETSTATSPKETTNPSTDRIDVQAKPKRSVRLPKSVTPSAYRLSIVPFIYENFTFEGDISIDVNVNEATSNITLHINELTIDEGSVKVLQDSREISVSHLVYDKALQFFIINFPEPLKQGNYSVSMQFAGVLNNVLQGFYRSSYPGQNGTRWIAATQFQPTDARRAFPCFDEPALKATFEVAIGRPNNMSSISNMPRIRSHPFDGDVNYTWDFFERSVPMSTYLVAFLVSDFESRSVGNFSVWARKSAIDQTAYSLEVGPIILKYYEKFFDIPFPLAKIDLVALPDFSAGAMENWGLITFRESNLLYDEVVSSLTNKQSIAIVVAHELAHQWFGNLVTPSWWTDLWLNEGFASYLEYIGTDAARPDLKVLDQFVVQENQVVFSLDALKSSHPISIEVNDPEEINDIFDRISYGKGSTIIRMMDHFLSTPVFQKGLTNFLNEKMYQSAQQDDLWESLTEVARSEGIFDNTMSVKIVMDTWTLQTGFPVVFVSRKEGRLSVRQEKFSLNGSSDKEKALWWIPLTYANRTNERSEIWLRGIEKMSIEDETKPSEWLLVNLNQSGYYRVNYDDANWALLTEQLNRNHTIFDPKNRAQIIDDALNLASAGYLNYSIAMNVTKYLANEKDFVPWKAAFKGLDYMHEMFMRSEHFDKFKDYMLRLILPLYNELGFRDSPKDPPLVSYLRNEILPRVCRLSYKSCIYNSSILFDNWRASPNPDVNNPIAPNMKVFVYCSAIRMGGEDEWNFAWERYLNTNVGTERETILAALACTEEVWLLNRFLSRAVTEGSGIRKQDAPSVLTAVGGNVIGQGLTYRFMTNNFAKIKKYMGSSFISLNGIIRLISQHFNTRQDAVDLSKFAAKENLTSRPISQAIEQAWVNVDWMDRNFATIVSWLKNN</sequence>
<dbReference type="InterPro" id="IPR001930">
    <property type="entry name" value="Peptidase_M1"/>
</dbReference>
<proteinExistence type="inferred from homology"/>
<name>A0ABM1MDT4_NICVS</name>
<evidence type="ECO:0000256" key="8">
    <source>
        <dbReference type="ARBA" id="ARBA00023049"/>
    </source>
</evidence>
<dbReference type="Pfam" id="PF01433">
    <property type="entry name" value="Peptidase_M1"/>
    <property type="match status" value="1"/>
</dbReference>
<keyword evidence="4 10" id="KW-0645">Protease</keyword>
<evidence type="ECO:0000256" key="9">
    <source>
        <dbReference type="ARBA" id="ARBA00023288"/>
    </source>
</evidence>
<dbReference type="SUPFAM" id="SSF55486">
    <property type="entry name" value="Metalloproteases ('zincins'), catalytic domain"/>
    <property type="match status" value="1"/>
</dbReference>
<dbReference type="InterPro" id="IPR042097">
    <property type="entry name" value="Aminopeptidase_N-like_N_sf"/>
</dbReference>
<evidence type="ECO:0000256" key="5">
    <source>
        <dbReference type="ARBA" id="ARBA00022723"/>
    </source>
</evidence>
<evidence type="ECO:0000256" key="10">
    <source>
        <dbReference type="RuleBase" id="RU364040"/>
    </source>
</evidence>
<dbReference type="InterPro" id="IPR014782">
    <property type="entry name" value="Peptidase_M1_dom"/>
</dbReference>
<evidence type="ECO:0000256" key="7">
    <source>
        <dbReference type="ARBA" id="ARBA00022833"/>
    </source>
</evidence>
<dbReference type="Proteomes" id="UP000695000">
    <property type="component" value="Unplaced"/>
</dbReference>
<dbReference type="SUPFAM" id="SSF63737">
    <property type="entry name" value="Leukotriene A4 hydrolase N-terminal domain"/>
    <property type="match status" value="1"/>
</dbReference>
<evidence type="ECO:0000313" key="15">
    <source>
        <dbReference type="Proteomes" id="UP000695000"/>
    </source>
</evidence>
<evidence type="ECO:0000259" key="13">
    <source>
        <dbReference type="Pfam" id="PF11838"/>
    </source>
</evidence>
<dbReference type="Pfam" id="PF11838">
    <property type="entry name" value="ERAP1_C"/>
    <property type="match status" value="1"/>
</dbReference>
<keyword evidence="10" id="KW-1133">Transmembrane helix</keyword>
<protein>
    <recommendedName>
        <fullName evidence="10">Aminopeptidase</fullName>
        <ecNumber evidence="10">3.4.11.-</ecNumber>
    </recommendedName>
</protein>
<dbReference type="PRINTS" id="PR00756">
    <property type="entry name" value="ALADIPTASE"/>
</dbReference>
<dbReference type="CDD" id="cd09601">
    <property type="entry name" value="M1_APN-Q_like"/>
    <property type="match status" value="1"/>
</dbReference>
<dbReference type="InterPro" id="IPR045357">
    <property type="entry name" value="Aminopeptidase_N-like_N"/>
</dbReference>
<dbReference type="Gene3D" id="2.60.40.1910">
    <property type="match status" value="1"/>
</dbReference>
<evidence type="ECO:0000256" key="1">
    <source>
        <dbReference type="ARBA" id="ARBA00004609"/>
    </source>
</evidence>
<evidence type="ECO:0000256" key="6">
    <source>
        <dbReference type="ARBA" id="ARBA00022801"/>
    </source>
</evidence>
<dbReference type="EC" id="3.4.11.-" evidence="10"/>
<keyword evidence="6 10" id="KW-0378">Hydrolase</keyword>
<dbReference type="GeneID" id="108559876"/>
<dbReference type="Gene3D" id="1.25.50.20">
    <property type="match status" value="1"/>
</dbReference>
<keyword evidence="15" id="KW-1185">Reference proteome</keyword>
<dbReference type="RefSeq" id="XP_017772734.1">
    <property type="nucleotide sequence ID" value="XM_017917245.1"/>
</dbReference>
<gene>
    <name evidence="16" type="primary">LOC108559876</name>
</gene>
<feature type="compositionally biased region" description="Polar residues" evidence="11">
    <location>
        <begin position="61"/>
        <end position="79"/>
    </location>
</feature>
<evidence type="ECO:0000256" key="2">
    <source>
        <dbReference type="ARBA" id="ARBA00010136"/>
    </source>
</evidence>
<feature type="domain" description="Aminopeptidase N-like N-terminal" evidence="14">
    <location>
        <begin position="100"/>
        <end position="286"/>
    </location>
</feature>
<dbReference type="InterPro" id="IPR024571">
    <property type="entry name" value="ERAP1-like_C_dom"/>
</dbReference>
<comment type="cofactor">
    <cofactor evidence="10">
        <name>Zn(2+)</name>
        <dbReference type="ChEBI" id="CHEBI:29105"/>
    </cofactor>
    <text evidence="10">Binds 1 zinc ion per subunit.</text>
</comment>
<evidence type="ECO:0000256" key="4">
    <source>
        <dbReference type="ARBA" id="ARBA00022670"/>
    </source>
</evidence>
<evidence type="ECO:0000259" key="14">
    <source>
        <dbReference type="Pfam" id="PF17900"/>
    </source>
</evidence>
<dbReference type="Gene3D" id="1.10.390.10">
    <property type="entry name" value="Neutral Protease Domain 2"/>
    <property type="match status" value="1"/>
</dbReference>
<comment type="similarity">
    <text evidence="2 10">Belongs to the peptidase M1 family.</text>
</comment>
<dbReference type="PANTHER" id="PTHR11533:SF294">
    <property type="entry name" value="THYROTROPIN-RELEASING HORMONE-DEGRADING ECTOENZYME"/>
    <property type="match status" value="1"/>
</dbReference>
<dbReference type="InterPro" id="IPR034016">
    <property type="entry name" value="M1_APN-typ"/>
</dbReference>
<accession>A0ABM1MDT4</accession>
<dbReference type="InterPro" id="IPR050344">
    <property type="entry name" value="Peptidase_M1_aminopeptidases"/>
</dbReference>
<comment type="subcellular location">
    <subcellularLocation>
        <location evidence="1">Cell membrane</location>
        <topology evidence="1">Lipid-anchor</topology>
        <topology evidence="1">GPI-anchor</topology>
    </subcellularLocation>
</comment>
<evidence type="ECO:0000256" key="11">
    <source>
        <dbReference type="SAM" id="MobiDB-lite"/>
    </source>
</evidence>
<keyword evidence="3" id="KW-0336">GPI-anchor</keyword>
<organism evidence="15 16">
    <name type="scientific">Nicrophorus vespilloides</name>
    <name type="common">Boreal carrion beetle</name>
    <dbReference type="NCBI Taxonomy" id="110193"/>
    <lineage>
        <taxon>Eukaryota</taxon>
        <taxon>Metazoa</taxon>
        <taxon>Ecdysozoa</taxon>
        <taxon>Arthropoda</taxon>
        <taxon>Hexapoda</taxon>
        <taxon>Insecta</taxon>
        <taxon>Pterygota</taxon>
        <taxon>Neoptera</taxon>
        <taxon>Endopterygota</taxon>
        <taxon>Coleoptera</taxon>
        <taxon>Polyphaga</taxon>
        <taxon>Staphyliniformia</taxon>
        <taxon>Silphidae</taxon>
        <taxon>Nicrophorinae</taxon>
        <taxon>Nicrophorus</taxon>
    </lineage>
</organism>
<keyword evidence="3" id="KW-0325">Glycoprotein</keyword>
<keyword evidence="7 10" id="KW-0862">Zinc</keyword>
<evidence type="ECO:0000259" key="12">
    <source>
        <dbReference type="Pfam" id="PF01433"/>
    </source>
</evidence>
<keyword evidence="5 10" id="KW-0479">Metal-binding</keyword>
<feature type="domain" description="Peptidase M1 membrane alanine aminopeptidase" evidence="12">
    <location>
        <begin position="316"/>
        <end position="541"/>
    </location>
</feature>